<dbReference type="KEGG" id="caby:Cabys_412"/>
<evidence type="ECO:0000313" key="2">
    <source>
        <dbReference type="Proteomes" id="UP000183868"/>
    </source>
</evidence>
<evidence type="ECO:0000313" key="1">
    <source>
        <dbReference type="EMBL" id="APF17163.1"/>
    </source>
</evidence>
<reference evidence="1 2" key="1">
    <citation type="submission" date="2016-11" db="EMBL/GenBank/DDBJ databases">
        <title>Genomic analysis of Caldithrix abyssi and proposal of a novel bacterial phylum Caldithrichaeota.</title>
        <authorList>
            <person name="Kublanov I."/>
            <person name="Sigalova O."/>
            <person name="Gavrilov S."/>
            <person name="Lebedinsky A."/>
            <person name="Ivanova N."/>
            <person name="Daum C."/>
            <person name="Reddy T."/>
            <person name="Klenk H.P."/>
            <person name="Goker M."/>
            <person name="Reva O."/>
            <person name="Miroshnichenko M."/>
            <person name="Kyprides N."/>
            <person name="Woyke T."/>
            <person name="Gelfand M."/>
        </authorList>
    </citation>
    <scope>NUCLEOTIDE SEQUENCE [LARGE SCALE GENOMIC DNA]</scope>
    <source>
        <strain evidence="1 2">LF13</strain>
    </source>
</reference>
<dbReference type="EMBL" id="CP018099">
    <property type="protein sequence ID" value="APF17163.1"/>
    <property type="molecule type" value="Genomic_DNA"/>
</dbReference>
<name>A0A1J1C3A2_CALAY</name>
<gene>
    <name evidence="1" type="ORF">Cabys_412</name>
</gene>
<organism evidence="1 2">
    <name type="scientific">Caldithrix abyssi DSM 13497</name>
    <dbReference type="NCBI Taxonomy" id="880073"/>
    <lineage>
        <taxon>Bacteria</taxon>
        <taxon>Pseudomonadati</taxon>
        <taxon>Calditrichota</taxon>
        <taxon>Calditrichia</taxon>
        <taxon>Calditrichales</taxon>
        <taxon>Calditrichaceae</taxon>
        <taxon>Caldithrix</taxon>
    </lineage>
</organism>
<proteinExistence type="predicted"/>
<accession>A0A1J1C3A2</accession>
<sequence length="49" mass="5629">MAVLLPLVKRLGILKTLKFVKIKRFDLLKIGVRYGSSVFFWNGGQINLH</sequence>
<dbReference type="Proteomes" id="UP000183868">
    <property type="component" value="Chromosome"/>
</dbReference>
<dbReference type="AlphaFoldDB" id="A0A1J1C3A2"/>
<protein>
    <submittedName>
        <fullName evidence="1">Uncharacterized protein</fullName>
    </submittedName>
</protein>